<protein>
    <submittedName>
        <fullName evidence="2">Uncharacterized protein</fullName>
    </submittedName>
</protein>
<reference evidence="2" key="1">
    <citation type="journal article" date="2023" name="Science">
        <title>Genome structures resolve the early diversification of teleost fishes.</title>
        <authorList>
            <person name="Parey E."/>
            <person name="Louis A."/>
            <person name="Montfort J."/>
            <person name="Bouchez O."/>
            <person name="Roques C."/>
            <person name="Iampietro C."/>
            <person name="Lluch J."/>
            <person name="Castinel A."/>
            <person name="Donnadieu C."/>
            <person name="Desvignes T."/>
            <person name="Floi Bucao C."/>
            <person name="Jouanno E."/>
            <person name="Wen M."/>
            <person name="Mejri S."/>
            <person name="Dirks R."/>
            <person name="Jansen H."/>
            <person name="Henkel C."/>
            <person name="Chen W.J."/>
            <person name="Zahm M."/>
            <person name="Cabau C."/>
            <person name="Klopp C."/>
            <person name="Thompson A.W."/>
            <person name="Robinson-Rechavi M."/>
            <person name="Braasch I."/>
            <person name="Lecointre G."/>
            <person name="Bobe J."/>
            <person name="Postlethwait J.H."/>
            <person name="Berthelot C."/>
            <person name="Roest Crollius H."/>
            <person name="Guiguen Y."/>
        </authorList>
    </citation>
    <scope>NUCLEOTIDE SEQUENCE</scope>
    <source>
        <strain evidence="2">WJC10195</strain>
    </source>
</reference>
<keyword evidence="3" id="KW-1185">Reference proteome</keyword>
<evidence type="ECO:0000256" key="1">
    <source>
        <dbReference type="SAM" id="MobiDB-lite"/>
    </source>
</evidence>
<dbReference type="AlphaFoldDB" id="A0A9Q1EMV4"/>
<feature type="region of interest" description="Disordered" evidence="1">
    <location>
        <begin position="1"/>
        <end position="26"/>
    </location>
</feature>
<dbReference type="EMBL" id="JAINUF010000015">
    <property type="protein sequence ID" value="KAJ8341712.1"/>
    <property type="molecule type" value="Genomic_DNA"/>
</dbReference>
<evidence type="ECO:0000313" key="3">
    <source>
        <dbReference type="Proteomes" id="UP001152622"/>
    </source>
</evidence>
<feature type="region of interest" description="Disordered" evidence="1">
    <location>
        <begin position="62"/>
        <end position="103"/>
    </location>
</feature>
<evidence type="ECO:0000313" key="2">
    <source>
        <dbReference type="EMBL" id="KAJ8341712.1"/>
    </source>
</evidence>
<sequence length="126" mass="13421">MGPERDWVEPAGEAAGEGEGPVRRPATCGEAWGEKGDWAGLLCSPPLLLLEPEALTAELSPASVPVGRSSMEPDRSWNKQGKQEVRRNGTGSDEGNRNAAAPLPLSVRAWAVDVVRETRRDAVHAA</sequence>
<name>A0A9Q1EMV4_SYNKA</name>
<dbReference type="Proteomes" id="UP001152622">
    <property type="component" value="Chromosome 15"/>
</dbReference>
<comment type="caution">
    <text evidence="2">The sequence shown here is derived from an EMBL/GenBank/DDBJ whole genome shotgun (WGS) entry which is preliminary data.</text>
</comment>
<proteinExistence type="predicted"/>
<feature type="compositionally biased region" description="Basic and acidic residues" evidence="1">
    <location>
        <begin position="71"/>
        <end position="87"/>
    </location>
</feature>
<accession>A0A9Q1EMV4</accession>
<gene>
    <name evidence="2" type="ORF">SKAU_G00340030</name>
</gene>
<organism evidence="2 3">
    <name type="scientific">Synaphobranchus kaupii</name>
    <name type="common">Kaup's arrowtooth eel</name>
    <dbReference type="NCBI Taxonomy" id="118154"/>
    <lineage>
        <taxon>Eukaryota</taxon>
        <taxon>Metazoa</taxon>
        <taxon>Chordata</taxon>
        <taxon>Craniata</taxon>
        <taxon>Vertebrata</taxon>
        <taxon>Euteleostomi</taxon>
        <taxon>Actinopterygii</taxon>
        <taxon>Neopterygii</taxon>
        <taxon>Teleostei</taxon>
        <taxon>Anguilliformes</taxon>
        <taxon>Synaphobranchidae</taxon>
        <taxon>Synaphobranchus</taxon>
    </lineage>
</organism>